<protein>
    <submittedName>
        <fullName evidence="3">Excisionase family DNA binding protein</fullName>
    </submittedName>
</protein>
<dbReference type="EMBL" id="SHKY01000001">
    <property type="protein sequence ID" value="RZU49203.1"/>
    <property type="molecule type" value="Genomic_DNA"/>
</dbReference>
<dbReference type="InterPro" id="IPR041657">
    <property type="entry name" value="HTH_17"/>
</dbReference>
<dbReference type="GO" id="GO:0003677">
    <property type="term" value="F:DNA binding"/>
    <property type="evidence" value="ECO:0007669"/>
    <property type="project" value="InterPro"/>
</dbReference>
<dbReference type="Pfam" id="PF12728">
    <property type="entry name" value="HTH_17"/>
    <property type="match status" value="1"/>
</dbReference>
<dbReference type="InterPro" id="IPR009061">
    <property type="entry name" value="DNA-bd_dom_put_sf"/>
</dbReference>
<dbReference type="NCBIfam" id="TIGR01764">
    <property type="entry name" value="excise"/>
    <property type="match status" value="1"/>
</dbReference>
<gene>
    <name evidence="3" type="ORF">EV385_0942</name>
</gene>
<evidence type="ECO:0000313" key="3">
    <source>
        <dbReference type="EMBL" id="RZU49203.1"/>
    </source>
</evidence>
<comment type="caution">
    <text evidence="3">The sequence shown here is derived from an EMBL/GenBank/DDBJ whole genome shotgun (WGS) entry which is preliminary data.</text>
</comment>
<dbReference type="SUPFAM" id="SSF46955">
    <property type="entry name" value="Putative DNA-binding domain"/>
    <property type="match status" value="1"/>
</dbReference>
<sequence length="121" mass="13417">MRTAHATVHPLTPRTAPAEAPQRARPAPVGSLTYTVKEVAEMLSLNLGGTYRMIRSGDIPARKLGGRWVISRRAFHDWLDSCIETTPAEAEANRRASIGELTDAEKDLIWAYRNDPKRHGA</sequence>
<evidence type="ECO:0000259" key="2">
    <source>
        <dbReference type="Pfam" id="PF12728"/>
    </source>
</evidence>
<name>A0A4Q7ZGB2_9ACTN</name>
<dbReference type="RefSeq" id="WP_207229746.1">
    <property type="nucleotide sequence ID" value="NZ_SHKY01000001.1"/>
</dbReference>
<feature type="compositionally biased region" description="Low complexity" evidence="1">
    <location>
        <begin position="13"/>
        <end position="28"/>
    </location>
</feature>
<accession>A0A4Q7ZGB2</accession>
<feature type="domain" description="Helix-turn-helix" evidence="2">
    <location>
        <begin position="34"/>
        <end position="81"/>
    </location>
</feature>
<evidence type="ECO:0000313" key="4">
    <source>
        <dbReference type="Proteomes" id="UP000292564"/>
    </source>
</evidence>
<feature type="region of interest" description="Disordered" evidence="1">
    <location>
        <begin position="1"/>
        <end position="29"/>
    </location>
</feature>
<keyword evidence="4" id="KW-1185">Reference proteome</keyword>
<dbReference type="AlphaFoldDB" id="A0A4Q7ZGB2"/>
<organism evidence="3 4">
    <name type="scientific">Krasilnikovia cinnamomea</name>
    <dbReference type="NCBI Taxonomy" id="349313"/>
    <lineage>
        <taxon>Bacteria</taxon>
        <taxon>Bacillati</taxon>
        <taxon>Actinomycetota</taxon>
        <taxon>Actinomycetes</taxon>
        <taxon>Micromonosporales</taxon>
        <taxon>Micromonosporaceae</taxon>
        <taxon>Krasilnikovia</taxon>
    </lineage>
</organism>
<dbReference type="Proteomes" id="UP000292564">
    <property type="component" value="Unassembled WGS sequence"/>
</dbReference>
<evidence type="ECO:0000256" key="1">
    <source>
        <dbReference type="SAM" id="MobiDB-lite"/>
    </source>
</evidence>
<dbReference type="InterPro" id="IPR010093">
    <property type="entry name" value="SinI_DNA-bd"/>
</dbReference>
<reference evidence="3 4" key="1">
    <citation type="submission" date="2019-02" db="EMBL/GenBank/DDBJ databases">
        <title>Sequencing the genomes of 1000 actinobacteria strains.</title>
        <authorList>
            <person name="Klenk H.-P."/>
        </authorList>
    </citation>
    <scope>NUCLEOTIDE SEQUENCE [LARGE SCALE GENOMIC DNA]</scope>
    <source>
        <strain evidence="3 4">DSM 45162</strain>
    </source>
</reference>
<proteinExistence type="predicted"/>